<evidence type="ECO:0000313" key="3">
    <source>
        <dbReference type="Proteomes" id="UP001501725"/>
    </source>
</evidence>
<evidence type="ECO:0000259" key="1">
    <source>
        <dbReference type="Pfam" id="PF09851"/>
    </source>
</evidence>
<dbReference type="InterPro" id="IPR018649">
    <property type="entry name" value="SHOCT"/>
</dbReference>
<sequence length="244" mass="26439">MNIWIIVAVVVVLVFALWVLIAGSTAAADREQALKDEIKRLADEGFTFTNIASMGHSALAWDTQARKLAIIRTNVNKGFSTIVDFDTIRNCEIVKNGQTITSRSATRTIGGALVGGALAGGAGAIIGSFSGSTKSEEKITALGLKIYFNSLERPSETFPFIDDLTLESEKPERIRVAELWADRIMAVVSERDIAAQKELAGTVRPQLQAPISQADELKKYKELLDSGALTQQEFDAAKARILQA</sequence>
<organism evidence="2 3">
    <name type="scientific">Flaviaesturariibacter amylovorans</name>
    <dbReference type="NCBI Taxonomy" id="1084520"/>
    <lineage>
        <taxon>Bacteria</taxon>
        <taxon>Pseudomonadati</taxon>
        <taxon>Bacteroidota</taxon>
        <taxon>Chitinophagia</taxon>
        <taxon>Chitinophagales</taxon>
        <taxon>Chitinophagaceae</taxon>
        <taxon>Flaviaestuariibacter</taxon>
    </lineage>
</organism>
<comment type="caution">
    <text evidence="2">The sequence shown here is derived from an EMBL/GenBank/DDBJ whole genome shotgun (WGS) entry which is preliminary data.</text>
</comment>
<dbReference type="EMBL" id="BAABGY010000007">
    <property type="protein sequence ID" value="GAA4328213.1"/>
    <property type="molecule type" value="Genomic_DNA"/>
</dbReference>
<keyword evidence="3" id="KW-1185">Reference proteome</keyword>
<proteinExistence type="predicted"/>
<dbReference type="Pfam" id="PF09851">
    <property type="entry name" value="SHOCT"/>
    <property type="match status" value="1"/>
</dbReference>
<protein>
    <recommendedName>
        <fullName evidence="1">SHOCT domain-containing protein</fullName>
    </recommendedName>
</protein>
<dbReference type="Proteomes" id="UP001501725">
    <property type="component" value="Unassembled WGS sequence"/>
</dbReference>
<accession>A0ABP8GPS4</accession>
<feature type="domain" description="SHOCT" evidence="1">
    <location>
        <begin position="215"/>
        <end position="242"/>
    </location>
</feature>
<reference evidence="3" key="1">
    <citation type="journal article" date="2019" name="Int. J. Syst. Evol. Microbiol.">
        <title>The Global Catalogue of Microorganisms (GCM) 10K type strain sequencing project: providing services to taxonomists for standard genome sequencing and annotation.</title>
        <authorList>
            <consortium name="The Broad Institute Genomics Platform"/>
            <consortium name="The Broad Institute Genome Sequencing Center for Infectious Disease"/>
            <person name="Wu L."/>
            <person name="Ma J."/>
        </authorList>
    </citation>
    <scope>NUCLEOTIDE SEQUENCE [LARGE SCALE GENOMIC DNA]</scope>
    <source>
        <strain evidence="3">JCM 17919</strain>
    </source>
</reference>
<name>A0ABP8GPS4_9BACT</name>
<evidence type="ECO:0000313" key="2">
    <source>
        <dbReference type="EMBL" id="GAA4328213.1"/>
    </source>
</evidence>
<dbReference type="RefSeq" id="WP_345255208.1">
    <property type="nucleotide sequence ID" value="NZ_BAABGY010000007.1"/>
</dbReference>
<gene>
    <name evidence="2" type="ORF">GCM10023184_17970</name>
</gene>